<evidence type="ECO:0000256" key="6">
    <source>
        <dbReference type="ARBA" id="ARBA00023136"/>
    </source>
</evidence>
<dbReference type="Gene3D" id="3.90.550.10">
    <property type="entry name" value="Spore Coat Polysaccharide Biosynthesis Protein SpsA, Chain A"/>
    <property type="match status" value="1"/>
</dbReference>
<dbReference type="SUPFAM" id="SSF53448">
    <property type="entry name" value="Nucleotide-diphospho-sugar transferases"/>
    <property type="match status" value="1"/>
</dbReference>
<dbReference type="RefSeq" id="WP_183311767.1">
    <property type="nucleotide sequence ID" value="NZ_JACIEW010000006.1"/>
</dbReference>
<keyword evidence="4 7" id="KW-0812">Transmembrane</keyword>
<dbReference type="GO" id="GO:0016020">
    <property type="term" value="C:membrane"/>
    <property type="evidence" value="ECO:0007669"/>
    <property type="project" value="UniProtKB-SubCell"/>
</dbReference>
<dbReference type="Pfam" id="PF13632">
    <property type="entry name" value="Glyco_trans_2_3"/>
    <property type="match status" value="1"/>
</dbReference>
<feature type="transmembrane region" description="Helical" evidence="7">
    <location>
        <begin position="378"/>
        <end position="399"/>
    </location>
</feature>
<dbReference type="InterPro" id="IPR029044">
    <property type="entry name" value="Nucleotide-diphossugar_trans"/>
</dbReference>
<evidence type="ECO:0000313" key="10">
    <source>
        <dbReference type="Proteomes" id="UP000547011"/>
    </source>
</evidence>
<evidence type="ECO:0000259" key="8">
    <source>
        <dbReference type="Pfam" id="PF13632"/>
    </source>
</evidence>
<reference evidence="9 10" key="1">
    <citation type="submission" date="2020-08" db="EMBL/GenBank/DDBJ databases">
        <title>Genomic Encyclopedia of Type Strains, Phase IV (KMG-IV): sequencing the most valuable type-strain genomes for metagenomic binning, comparative biology and taxonomic classification.</title>
        <authorList>
            <person name="Goeker M."/>
        </authorList>
    </citation>
    <scope>NUCLEOTIDE SEQUENCE [LARGE SCALE GENOMIC DNA]</scope>
    <source>
        <strain evidence="9 10">DSM 23447</strain>
    </source>
</reference>
<evidence type="ECO:0000256" key="7">
    <source>
        <dbReference type="SAM" id="Phobius"/>
    </source>
</evidence>
<keyword evidence="3 9" id="KW-0808">Transferase</keyword>
<evidence type="ECO:0000256" key="2">
    <source>
        <dbReference type="ARBA" id="ARBA00022676"/>
    </source>
</evidence>
<dbReference type="InterPro" id="IPR001173">
    <property type="entry name" value="Glyco_trans_2-like"/>
</dbReference>
<evidence type="ECO:0000256" key="5">
    <source>
        <dbReference type="ARBA" id="ARBA00022989"/>
    </source>
</evidence>
<keyword evidence="6 7" id="KW-0472">Membrane</keyword>
<evidence type="ECO:0000256" key="3">
    <source>
        <dbReference type="ARBA" id="ARBA00022679"/>
    </source>
</evidence>
<dbReference type="PANTHER" id="PTHR43867">
    <property type="entry name" value="CELLULOSE SYNTHASE CATALYTIC SUBUNIT A [UDP-FORMING]"/>
    <property type="match status" value="1"/>
</dbReference>
<comment type="caution">
    <text evidence="9">The sequence shown here is derived from an EMBL/GenBank/DDBJ whole genome shotgun (WGS) entry which is preliminary data.</text>
</comment>
<sequence>MDINETMSLLLIGAFCTVQIAYALSQSLDLYFFTRPVNWVDPNAARNKPEEEYPYIVLFYPVLRELESTMRTTFLSLAQLEYPKDKFSVVAIPNADDAFTVRSLRRLQKEFPFLQIIEVPATSHKSWLVVWKAWDRCKKAYWWHEGKFAQNRNLPPKKTRQLIYAFYQIAERVMPDQDFLVNYIDADSCPPSDHFLAAVAGMGQYDVLQAQNIAGNLNASWAASWHAFDHMAWDGSKYPHLSANGRHPFWVLGKGLFFRASDLIKLGGFHPWLTIEDPEVGMRFWTNGKRLGVIENPLIEEVPLTFAHGITQRKRWVAGFFQSLTHPLKAMGMPWPARFKAWLNFLPCLSLSLNSIGLPLGAWATWSAWNGQNVLPDWAIVLSLANLAAFALSMSALYVRTWRRAALVLPTRKDRIRYLLRVNPVFILVWWLVWLVPLWIGFRMFLRNEGLVWERTEKTDANHDLVRVARTRKSSPKARSAAVAKSKLPTALEAGAKKSS</sequence>
<name>A0A7W6INN2_9HYPH</name>
<gene>
    <name evidence="9" type="ORF">GGR20_002626</name>
</gene>
<evidence type="ECO:0000313" key="9">
    <source>
        <dbReference type="EMBL" id="MBB4052970.1"/>
    </source>
</evidence>
<accession>A0A7W6INN2</accession>
<evidence type="ECO:0000256" key="4">
    <source>
        <dbReference type="ARBA" id="ARBA00022692"/>
    </source>
</evidence>
<feature type="transmembrane region" description="Helical" evidence="7">
    <location>
        <begin position="341"/>
        <end position="366"/>
    </location>
</feature>
<feature type="domain" description="Glycosyltransferase 2-like" evidence="8">
    <location>
        <begin position="181"/>
        <end position="378"/>
    </location>
</feature>
<evidence type="ECO:0000256" key="1">
    <source>
        <dbReference type="ARBA" id="ARBA00004141"/>
    </source>
</evidence>
<keyword evidence="5 7" id="KW-1133">Transmembrane helix</keyword>
<organism evidence="9 10">
    <name type="scientific">Devosia subaequoris</name>
    <dbReference type="NCBI Taxonomy" id="395930"/>
    <lineage>
        <taxon>Bacteria</taxon>
        <taxon>Pseudomonadati</taxon>
        <taxon>Pseudomonadota</taxon>
        <taxon>Alphaproteobacteria</taxon>
        <taxon>Hyphomicrobiales</taxon>
        <taxon>Devosiaceae</taxon>
        <taxon>Devosia</taxon>
    </lineage>
</organism>
<keyword evidence="2" id="KW-0328">Glycosyltransferase</keyword>
<feature type="transmembrane region" description="Helical" evidence="7">
    <location>
        <begin position="420"/>
        <end position="442"/>
    </location>
</feature>
<comment type="subcellular location">
    <subcellularLocation>
        <location evidence="1">Membrane</location>
        <topology evidence="1">Multi-pass membrane protein</topology>
    </subcellularLocation>
</comment>
<dbReference type="PANTHER" id="PTHR43867:SF2">
    <property type="entry name" value="CELLULOSE SYNTHASE CATALYTIC SUBUNIT A [UDP-FORMING]"/>
    <property type="match status" value="1"/>
</dbReference>
<dbReference type="EMBL" id="JACIEW010000006">
    <property type="protein sequence ID" value="MBB4052970.1"/>
    <property type="molecule type" value="Genomic_DNA"/>
</dbReference>
<proteinExistence type="predicted"/>
<dbReference type="GO" id="GO:0016757">
    <property type="term" value="F:glycosyltransferase activity"/>
    <property type="evidence" value="ECO:0007669"/>
    <property type="project" value="UniProtKB-KW"/>
</dbReference>
<dbReference type="AlphaFoldDB" id="A0A7W6INN2"/>
<keyword evidence="10" id="KW-1185">Reference proteome</keyword>
<dbReference type="InterPro" id="IPR050321">
    <property type="entry name" value="Glycosyltr_2/OpgH_subfam"/>
</dbReference>
<dbReference type="Proteomes" id="UP000547011">
    <property type="component" value="Unassembled WGS sequence"/>
</dbReference>
<protein>
    <submittedName>
        <fullName evidence="9">Cellulose synthase/poly-beta-1,6-N-acetylglucosamine synthase-like glycosyltransferase</fullName>
    </submittedName>
</protein>